<evidence type="ECO:0000313" key="2">
    <source>
        <dbReference type="EMBL" id="GEK47923.1"/>
    </source>
</evidence>
<dbReference type="Gene3D" id="3.40.1570.10">
    <property type="entry name" value="HemS/ChuS/ChuX like domains"/>
    <property type="match status" value="2"/>
</dbReference>
<dbReference type="GO" id="GO:0006826">
    <property type="term" value="P:iron ion transport"/>
    <property type="evidence" value="ECO:0007669"/>
    <property type="project" value="InterPro"/>
</dbReference>
<sequence length="356" mass="39093">MPELERAPSHDQSAILAAFDAARRATPRLPAIDIAQRLSISEGALQAARLGRDVIGLSLTPAELAARFHTLGRVKALTRSRHAVLEQQGECPALGGAPQAGLLLAPGGLDMRLLFAHWHWACLIRDTLPDAQGEAHERLSLQVFDRHGRALLKLFCLETWPGKGWPALESIGNAHPPVFTGTADPAPRPLPEAPGLADDWTRMRDVHQFFTLLRRHGLARHEANALMEGRFTRRLDATAVATALARAAERELPLMLFVASPGCVQIRTGRLPAPQRMRGWLNLFGEDFTLHLDDAAIASVWSVHKPNRDGGVTSLEAFDAQGELILQLYAERREGSGERGDWRDLLAELRDEEAVA</sequence>
<evidence type="ECO:0000313" key="3">
    <source>
        <dbReference type="EMBL" id="MBH8579983.1"/>
    </source>
</evidence>
<feature type="domain" description="Haemin-degrading HemS/ChuX" evidence="1">
    <location>
        <begin position="218"/>
        <end position="349"/>
    </location>
</feature>
<comment type="caution">
    <text evidence="2">The sequence shown here is derived from an EMBL/GenBank/DDBJ whole genome shotgun (WGS) entry which is preliminary data.</text>
</comment>
<dbReference type="CDD" id="cd16831">
    <property type="entry name" value="HemS-like_C"/>
    <property type="match status" value="1"/>
</dbReference>
<evidence type="ECO:0000313" key="5">
    <source>
        <dbReference type="Proteomes" id="UP000651738"/>
    </source>
</evidence>
<reference evidence="2 4" key="1">
    <citation type="submission" date="2019-07" db="EMBL/GenBank/DDBJ databases">
        <title>Whole genome shotgun sequence of Halomonas pacifica NBRC 102220.</title>
        <authorList>
            <person name="Hosoyama A."/>
            <person name="Uohara A."/>
            <person name="Ohji S."/>
            <person name="Ichikawa N."/>
        </authorList>
    </citation>
    <scope>NUCLEOTIDE SEQUENCE [LARGE SCALE GENOMIC DNA]</scope>
    <source>
        <strain evidence="2 4">NBRC 102220</strain>
    </source>
</reference>
<dbReference type="RefSeq" id="WP_146803263.1">
    <property type="nucleotide sequence ID" value="NZ_BJUK01000024.1"/>
</dbReference>
<dbReference type="Pfam" id="PF05171">
    <property type="entry name" value="HemS"/>
    <property type="match status" value="1"/>
</dbReference>
<organism evidence="2 4">
    <name type="scientific">Bisbaumannia pacifica</name>
    <dbReference type="NCBI Taxonomy" id="77098"/>
    <lineage>
        <taxon>Bacteria</taxon>
        <taxon>Pseudomonadati</taxon>
        <taxon>Pseudomonadota</taxon>
        <taxon>Gammaproteobacteria</taxon>
        <taxon>Oceanospirillales</taxon>
        <taxon>Halomonadaceae</taxon>
        <taxon>Bisbaumannia</taxon>
    </lineage>
</organism>
<gene>
    <name evidence="2" type="ORF">HPA02_22060</name>
    <name evidence="3" type="ORF">I7V36_07720</name>
</gene>
<dbReference type="EMBL" id="BJUK01000024">
    <property type="protein sequence ID" value="GEK47923.1"/>
    <property type="molecule type" value="Genomic_DNA"/>
</dbReference>
<keyword evidence="4" id="KW-1185">Reference proteome</keyword>
<dbReference type="InterPro" id="IPR010413">
    <property type="entry name" value="HutX-like"/>
</dbReference>
<dbReference type="InterPro" id="IPR053733">
    <property type="entry name" value="Heme_Transport_Util_sf"/>
</dbReference>
<dbReference type="Pfam" id="PF06228">
    <property type="entry name" value="ChuX_HutX"/>
    <property type="match status" value="1"/>
</dbReference>
<dbReference type="AlphaFoldDB" id="A0A510X948"/>
<evidence type="ECO:0000313" key="4">
    <source>
        <dbReference type="Proteomes" id="UP000321275"/>
    </source>
</evidence>
<proteinExistence type="predicted"/>
<dbReference type="InterPro" id="IPR007845">
    <property type="entry name" value="HemS/ChuX_dom"/>
</dbReference>
<accession>A0A510X948</accession>
<dbReference type="OrthoDB" id="316630at2"/>
<protein>
    <submittedName>
        <fullName evidence="3">Heme degradation protein</fullName>
    </submittedName>
    <submittedName>
        <fullName evidence="2">Hemin-degrading factor</fullName>
    </submittedName>
</protein>
<dbReference type="Proteomes" id="UP000321275">
    <property type="component" value="Unassembled WGS sequence"/>
</dbReference>
<dbReference type="Proteomes" id="UP000651738">
    <property type="component" value="Unassembled WGS sequence"/>
</dbReference>
<evidence type="ECO:0000259" key="1">
    <source>
        <dbReference type="Pfam" id="PF05171"/>
    </source>
</evidence>
<name>A0A510X948_9GAMM</name>
<dbReference type="SUPFAM" id="SSF144064">
    <property type="entry name" value="Heme iron utilization protein-like"/>
    <property type="match status" value="1"/>
</dbReference>
<reference evidence="3 5" key="2">
    <citation type="submission" date="2020-12" db="EMBL/GenBank/DDBJ databases">
        <title>Draft genome sequence of Halomonas pacifica strain CARE-V15.</title>
        <authorList>
            <person name="Vignesh N."/>
            <person name="Thabitha A."/>
            <person name="Saravanan R."/>
            <person name="Manigandan V."/>
        </authorList>
    </citation>
    <scope>NUCLEOTIDE SEQUENCE [LARGE SCALE GENOMIC DNA]</scope>
    <source>
        <strain evidence="3 5">CARE-V15</strain>
    </source>
</reference>
<dbReference type="EMBL" id="JAEDAF010000005">
    <property type="protein sequence ID" value="MBH8579983.1"/>
    <property type="molecule type" value="Genomic_DNA"/>
</dbReference>